<accession>A0A2U3AEP2</accession>
<evidence type="ECO:0000256" key="1">
    <source>
        <dbReference type="ARBA" id="ARBA00023015"/>
    </source>
</evidence>
<dbReference type="GO" id="GO:0006352">
    <property type="term" value="P:DNA-templated transcription initiation"/>
    <property type="evidence" value="ECO:0007669"/>
    <property type="project" value="InterPro"/>
</dbReference>
<keyword evidence="3" id="KW-0238">DNA-binding</keyword>
<evidence type="ECO:0000256" key="4">
    <source>
        <dbReference type="ARBA" id="ARBA00023163"/>
    </source>
</evidence>
<dbReference type="PANTHER" id="PTHR30385">
    <property type="entry name" value="SIGMA FACTOR F FLAGELLAR"/>
    <property type="match status" value="1"/>
</dbReference>
<dbReference type="OrthoDB" id="9783788at2"/>
<dbReference type="InterPro" id="IPR013324">
    <property type="entry name" value="RNA_pol_sigma_r3/r4-like"/>
</dbReference>
<dbReference type="InterPro" id="IPR007627">
    <property type="entry name" value="RNA_pol_sigma70_r2"/>
</dbReference>
<dbReference type="Pfam" id="PF04542">
    <property type="entry name" value="Sigma70_r2"/>
    <property type="match status" value="1"/>
</dbReference>
<comment type="caution">
    <text evidence="6">The sequence shown here is derived from an EMBL/GenBank/DDBJ whole genome shotgun (WGS) entry which is preliminary data.</text>
</comment>
<sequence length="164" mass="19641">MERDFEVVYKDMQPLIYFILKKLNIYKDHEYYIQTANIALWMAWKNFDAQKGKFSTYAFSSIRGALLTELSKTNKDAERFVATNDFALNKLIHDQIDDKDHYEDLHIRYDTICRHVTDIELAILHAYYIENYSMQEIAKMVGQSEAALQKRKWRIVKRLRTIFN</sequence>
<evidence type="ECO:0000313" key="7">
    <source>
        <dbReference type="Proteomes" id="UP000245938"/>
    </source>
</evidence>
<dbReference type="RefSeq" id="WP_109307473.1">
    <property type="nucleotide sequence ID" value="NZ_BJUF01000078.1"/>
</dbReference>
<name>A0A2U3AEP2_9BACL</name>
<dbReference type="GO" id="GO:0016987">
    <property type="term" value="F:sigma factor activity"/>
    <property type="evidence" value="ECO:0007669"/>
    <property type="project" value="UniProtKB-KW"/>
</dbReference>
<evidence type="ECO:0000256" key="2">
    <source>
        <dbReference type="ARBA" id="ARBA00023082"/>
    </source>
</evidence>
<dbReference type="AlphaFoldDB" id="A0A2U3AEP2"/>
<dbReference type="SUPFAM" id="SSF88659">
    <property type="entry name" value="Sigma3 and sigma4 domains of RNA polymerase sigma factors"/>
    <property type="match status" value="1"/>
</dbReference>
<dbReference type="GO" id="GO:0003677">
    <property type="term" value="F:DNA binding"/>
    <property type="evidence" value="ECO:0007669"/>
    <property type="project" value="UniProtKB-KW"/>
</dbReference>
<evidence type="ECO:0000256" key="3">
    <source>
        <dbReference type="ARBA" id="ARBA00023125"/>
    </source>
</evidence>
<proteinExistence type="predicted"/>
<evidence type="ECO:0000313" key="6">
    <source>
        <dbReference type="EMBL" id="PWI23028.1"/>
    </source>
</evidence>
<dbReference type="SUPFAM" id="SSF88946">
    <property type="entry name" value="Sigma2 domain of RNA polymerase sigma factors"/>
    <property type="match status" value="1"/>
</dbReference>
<dbReference type="Gene3D" id="1.10.10.10">
    <property type="entry name" value="Winged helix-like DNA-binding domain superfamily/Winged helix DNA-binding domain"/>
    <property type="match status" value="1"/>
</dbReference>
<dbReference type="EMBL" id="QFVR01000042">
    <property type="protein sequence ID" value="PWI23028.1"/>
    <property type="molecule type" value="Genomic_DNA"/>
</dbReference>
<dbReference type="Proteomes" id="UP000245938">
    <property type="component" value="Unassembled WGS sequence"/>
</dbReference>
<dbReference type="Gene3D" id="1.10.1740.10">
    <property type="match status" value="1"/>
</dbReference>
<dbReference type="NCBIfam" id="TIGR02937">
    <property type="entry name" value="sigma70-ECF"/>
    <property type="match status" value="1"/>
</dbReference>
<keyword evidence="4" id="KW-0804">Transcription</keyword>
<dbReference type="InterPro" id="IPR013325">
    <property type="entry name" value="RNA_pol_sigma_r2"/>
</dbReference>
<reference evidence="6 7" key="1">
    <citation type="submission" date="2018-05" db="EMBL/GenBank/DDBJ databases">
        <title>Kurthia sibirica genome sequence.</title>
        <authorList>
            <person name="Maclea K.S."/>
            <person name="Goen A.E."/>
        </authorList>
    </citation>
    <scope>NUCLEOTIDE SEQUENCE [LARGE SCALE GENOMIC DNA]</scope>
    <source>
        <strain evidence="6 7">ATCC 49154</strain>
    </source>
</reference>
<protein>
    <recommendedName>
        <fullName evidence="5">RNA polymerase sigma-70 region 2 domain-containing protein</fullName>
    </recommendedName>
</protein>
<keyword evidence="1" id="KW-0805">Transcription regulation</keyword>
<feature type="domain" description="RNA polymerase sigma-70 region 2" evidence="5">
    <location>
        <begin position="9"/>
        <end position="74"/>
    </location>
</feature>
<dbReference type="InterPro" id="IPR036388">
    <property type="entry name" value="WH-like_DNA-bd_sf"/>
</dbReference>
<dbReference type="InterPro" id="IPR014284">
    <property type="entry name" value="RNA_pol_sigma-70_dom"/>
</dbReference>
<organism evidence="6 7">
    <name type="scientific">Kurthia sibirica</name>
    <dbReference type="NCBI Taxonomy" id="202750"/>
    <lineage>
        <taxon>Bacteria</taxon>
        <taxon>Bacillati</taxon>
        <taxon>Bacillota</taxon>
        <taxon>Bacilli</taxon>
        <taxon>Bacillales</taxon>
        <taxon>Caryophanaceae</taxon>
        <taxon>Kurthia</taxon>
    </lineage>
</organism>
<evidence type="ECO:0000259" key="5">
    <source>
        <dbReference type="Pfam" id="PF04542"/>
    </source>
</evidence>
<gene>
    <name evidence="6" type="ORF">DEX24_16485</name>
</gene>
<keyword evidence="2" id="KW-0731">Sigma factor</keyword>
<keyword evidence="7" id="KW-1185">Reference proteome</keyword>